<feature type="compositionally biased region" description="Low complexity" evidence="3">
    <location>
        <begin position="384"/>
        <end position="421"/>
    </location>
</feature>
<organism evidence="4">
    <name type="scientific">Neospora caninum (strain Liverpool)</name>
    <dbReference type="NCBI Taxonomy" id="572307"/>
    <lineage>
        <taxon>Eukaryota</taxon>
        <taxon>Sar</taxon>
        <taxon>Alveolata</taxon>
        <taxon>Apicomplexa</taxon>
        <taxon>Conoidasida</taxon>
        <taxon>Coccidia</taxon>
        <taxon>Eucoccidiorida</taxon>
        <taxon>Eimeriorina</taxon>
        <taxon>Sarcocystidae</taxon>
        <taxon>Neospora</taxon>
    </lineage>
</organism>
<keyword evidence="1" id="KW-0677">Repeat</keyword>
<dbReference type="Gene3D" id="3.80.10.10">
    <property type="entry name" value="Ribonuclease Inhibitor"/>
    <property type="match status" value="3"/>
</dbReference>
<feature type="compositionally biased region" description="Low complexity" evidence="3">
    <location>
        <begin position="1002"/>
        <end position="1030"/>
    </location>
</feature>
<evidence type="ECO:0000256" key="3">
    <source>
        <dbReference type="SAM" id="MobiDB-lite"/>
    </source>
</evidence>
<dbReference type="PROSITE" id="PS51450">
    <property type="entry name" value="LRR"/>
    <property type="match status" value="1"/>
</dbReference>
<feature type="compositionally biased region" description="Basic and acidic residues" evidence="3">
    <location>
        <begin position="709"/>
        <end position="754"/>
    </location>
</feature>
<feature type="region of interest" description="Disordered" evidence="3">
    <location>
        <begin position="709"/>
        <end position="759"/>
    </location>
</feature>
<feature type="region of interest" description="Disordered" evidence="3">
    <location>
        <begin position="979"/>
        <end position="1044"/>
    </location>
</feature>
<gene>
    <name evidence="4" type="ORF">BN1204_012360</name>
</gene>
<dbReference type="EMBL" id="LN714479">
    <property type="protein sequence ID" value="CEL65386.1"/>
    <property type="molecule type" value="Genomic_DNA"/>
</dbReference>
<sequence length="1227" mass="130712">MPRREAAPVGCVQVSNPVCATPDPGVRTAAQDSVGAQVDDAGALASLVLDPPPLHVLPSDTLRVETCKNGLLVSRSPTLTEEDVSHFVASLHARAAERYRARARRMQERERAAKERGDGGREGASADKTARTDALDQGGETDRGEANSKEREEPEDRDIVGVALSGVGLNDDGLAILVSCMLRSTFLRVIDLSDNRLTDDSVCILAECLPCLPHLRFLNLSHNRLSSVSIVKAAKAFFPDFSHLLPPQRKGVAKPRGDCALGVRTPEAGCATEADEEKDFDVFHLDVSDNFVGPDGCCAIAETIKCNSCPARLYLRNIGGGCAGLLPLMATESFLKALDFSHADISPVPSPSPLPDPRDRPYLLSPSFSSSSFSSFSSSSFSSSSSSSSSSSPSSSSSSSASPAFAPDSASSSRTLFSSAKPPLPPAASTEQEGKSRRGYLLRTLQKARLGRRSNSSSEENGRVESASPTGTRGVDLGPRGQRKRRDEEEWTNELDDYCLHEDQETRSRNSLTGGDLQMVLCVAEGLAHLLTSAGTLQELNLSYCTWSFADFEGTEAAEPAGMVQYADQLVDILAEALKVTSSLRSLACAGNGMTAVGLRRLCEGLASPACHLEELNIACNDLQEALPLAELLLTNRTIRILDVANCVLPSEAVDHLSAALEENTTLAILVLAHNALQPSSLQRLAEALKVQKQRVEAEIQREEISEKLEKTQRKTERGEIEDGRDVGDLESGEWRGNERGTSLEETSKADRPRGNSPPFWFSGLNRPPCCCSWWGTPPNPFNDPSSFSPRMSLAPAARQRLLSLRRRCALHVITRQDAFTASASSASSSSSSSSASSSSSSGVCQVCRGDLGAAAGEGAGKGNHELHAGGDFELASVSLAKLPARGLRMLDLSFTTPHDSTALRPLAAALPELAHLLFLDVSSCSMDVPTVELFRSAIASRVSPLPSFSPASSFPLAFPYTLCIRGLPLTAIRLDEDEESVEGEDLAERDTPQHSHPSTTSRLDPASSRSSPSSPSSQFSSSPLSSLPDRAAETTGIGARGGTGVESLALSVSRDAAGAISEDPNQLNAPNAAAASVWGTAARGGLANSEPGGDVARGEANLLFPVGSRSVSASRHAEERGGTCQPSADALENEQRLLSLYSHELSPILPPHQQEQLKELEELHAQQIRLQKRREELEKNLLSQLGAEDPEGEAGCVPPLQDPVDWLHTPSEPEGEEPGGDGENRK</sequence>
<feature type="region of interest" description="Disordered" evidence="3">
    <location>
        <begin position="384"/>
        <end position="490"/>
    </location>
</feature>
<dbReference type="InterPro" id="IPR001611">
    <property type="entry name" value="Leu-rich_rpt"/>
</dbReference>
<evidence type="ECO:0000256" key="2">
    <source>
        <dbReference type="SAM" id="Coils"/>
    </source>
</evidence>
<feature type="region of interest" description="Disordered" evidence="3">
    <location>
        <begin position="102"/>
        <end position="157"/>
    </location>
</feature>
<feature type="coiled-coil region" evidence="2">
    <location>
        <begin position="1154"/>
        <end position="1181"/>
    </location>
</feature>
<dbReference type="SMART" id="SM00368">
    <property type="entry name" value="LRR_RI"/>
    <property type="match status" value="7"/>
</dbReference>
<dbReference type="InterPro" id="IPR052201">
    <property type="entry name" value="LRR-containing_regulator"/>
</dbReference>
<evidence type="ECO:0000256" key="1">
    <source>
        <dbReference type="ARBA" id="ARBA00022737"/>
    </source>
</evidence>
<name>A0A0F7U8J2_NEOCL</name>
<dbReference type="Pfam" id="PF13516">
    <property type="entry name" value="LRR_6"/>
    <property type="match status" value="2"/>
</dbReference>
<proteinExistence type="predicted"/>
<dbReference type="InterPro" id="IPR032675">
    <property type="entry name" value="LRR_dom_sf"/>
</dbReference>
<accession>A0A0F7U8J2</accession>
<dbReference type="SUPFAM" id="SSF52047">
    <property type="entry name" value="RNI-like"/>
    <property type="match status" value="1"/>
</dbReference>
<protein>
    <submittedName>
        <fullName evidence="4">Leucine rich repeat protein, putative</fullName>
    </submittedName>
</protein>
<dbReference type="PANTHER" id="PTHR24111:SF0">
    <property type="entry name" value="LEUCINE-RICH REPEAT-CONTAINING PROTEIN"/>
    <property type="match status" value="1"/>
</dbReference>
<dbReference type="PANTHER" id="PTHR24111">
    <property type="entry name" value="LEUCINE-RICH REPEAT-CONTAINING PROTEIN 34"/>
    <property type="match status" value="1"/>
</dbReference>
<feature type="region of interest" description="Disordered" evidence="3">
    <location>
        <begin position="1182"/>
        <end position="1227"/>
    </location>
</feature>
<evidence type="ECO:0000313" key="4">
    <source>
        <dbReference type="EMBL" id="CEL65386.1"/>
    </source>
</evidence>
<keyword evidence="2" id="KW-0175">Coiled coil</keyword>
<reference evidence="4" key="1">
    <citation type="journal article" date="2015" name="PLoS ONE">
        <title>Comprehensive Evaluation of Toxoplasma gondii VEG and Neospora caninum LIV Genomes with Tachyzoite Stage Transcriptome and Proteome Defines Novel Transcript Features.</title>
        <authorList>
            <person name="Ramaprasad A."/>
            <person name="Mourier T."/>
            <person name="Naeem R."/>
            <person name="Malas T.B."/>
            <person name="Moussa E."/>
            <person name="Panigrahi A."/>
            <person name="Vermont S.J."/>
            <person name="Otto T.D."/>
            <person name="Wastling J."/>
            <person name="Pain A."/>
        </authorList>
    </citation>
    <scope>NUCLEOTIDE SEQUENCE</scope>
    <source>
        <strain evidence="4">Liverpool</strain>
    </source>
</reference>
<dbReference type="AlphaFoldDB" id="A0A0F7U8J2"/>